<gene>
    <name evidence="2" type="ORF">MIPYR_10354</name>
</gene>
<dbReference type="SUPFAM" id="SSF51905">
    <property type="entry name" value="FAD/NAD(P)-binding domain"/>
    <property type="match status" value="2"/>
</dbReference>
<dbReference type="InterPro" id="IPR000960">
    <property type="entry name" value="Flavin_mOase"/>
</dbReference>
<organism evidence="2">
    <name type="scientific">uncultured Microbacterium sp</name>
    <dbReference type="NCBI Taxonomy" id="191216"/>
    <lineage>
        <taxon>Bacteria</taxon>
        <taxon>Bacillati</taxon>
        <taxon>Actinomycetota</taxon>
        <taxon>Actinomycetes</taxon>
        <taxon>Micrococcales</taxon>
        <taxon>Microbacteriaceae</taxon>
        <taxon>Microbacterium</taxon>
        <taxon>environmental samples</taxon>
    </lineage>
</organism>
<evidence type="ECO:0000256" key="1">
    <source>
        <dbReference type="ARBA" id="ARBA00023002"/>
    </source>
</evidence>
<name>A0A1Y5NUW3_9MICO</name>
<keyword evidence="1" id="KW-0560">Oxidoreductase</keyword>
<dbReference type="PIRSF" id="PIRSF000332">
    <property type="entry name" value="FMO"/>
    <property type="match status" value="1"/>
</dbReference>
<dbReference type="GO" id="GO:0050660">
    <property type="term" value="F:flavin adenine dinucleotide binding"/>
    <property type="evidence" value="ECO:0007669"/>
    <property type="project" value="InterPro"/>
</dbReference>
<dbReference type="Gene3D" id="3.50.50.60">
    <property type="entry name" value="FAD/NAD(P)-binding domain"/>
    <property type="match status" value="1"/>
</dbReference>
<dbReference type="PRINTS" id="PR00469">
    <property type="entry name" value="PNDRDTASEII"/>
</dbReference>
<reference evidence="2" key="1">
    <citation type="submission" date="2016-03" db="EMBL/GenBank/DDBJ databases">
        <authorList>
            <person name="Ploux O."/>
        </authorList>
    </citation>
    <scope>NUCLEOTIDE SEQUENCE</scope>
    <source>
        <strain evidence="2">UC1</strain>
    </source>
</reference>
<sequence>MHTEVLVVGAGAAGLAVAACLKRNGVPSLIVDRGAAVGDTWASRYERLHLHTPRVQSALPGLRMPRRFGRWVGKADMARYLRGYARRHGLEPTFHTDVLRLDRDGAHWVVTTDAGTLTARQVIVATGYSNTPVVPDWPGRASFPGPIIHASAYRTAAPYAGRAVIVVGAGNTGAEIAADLAENGAAEVRLAVRTPPNIIPRRVGPIPTTLLAIPMDVLPAWLVDPMNRLLQRALLGDLTRYGMPRARAGVVAQARATGLTPTIDVGLVAALRSRRVVPVASLERFEGTDAVLGDGSRFAADAVIAATGYTTGLTSVAGHLGVLDRRGRPLVRGRKVLPEAPGLRFIGLTNPLKGQLFQIRLDARAVARSVAREQRLS</sequence>
<protein>
    <submittedName>
        <fullName evidence="2">Monooxygenase FAD-binding protein</fullName>
    </submittedName>
</protein>
<dbReference type="PRINTS" id="PR00368">
    <property type="entry name" value="FADPNR"/>
</dbReference>
<dbReference type="InterPro" id="IPR036188">
    <property type="entry name" value="FAD/NAD-bd_sf"/>
</dbReference>
<dbReference type="InterPro" id="IPR050982">
    <property type="entry name" value="Auxin_biosynth/cation_transpt"/>
</dbReference>
<dbReference type="AlphaFoldDB" id="A0A1Y5NUW3"/>
<dbReference type="RefSeq" id="WP_295572848.1">
    <property type="nucleotide sequence ID" value="NZ_FLQR01000001.1"/>
</dbReference>
<keyword evidence="2" id="KW-0503">Monooxygenase</keyword>
<dbReference type="PANTHER" id="PTHR43539">
    <property type="entry name" value="FLAVIN-BINDING MONOOXYGENASE-LIKE PROTEIN (AFU_ORTHOLOGUE AFUA_4G09220)"/>
    <property type="match status" value="1"/>
</dbReference>
<dbReference type="GO" id="GO:0005829">
    <property type="term" value="C:cytosol"/>
    <property type="evidence" value="ECO:0007669"/>
    <property type="project" value="TreeGrafter"/>
</dbReference>
<proteinExistence type="predicted"/>
<dbReference type="GO" id="GO:0004497">
    <property type="term" value="F:monooxygenase activity"/>
    <property type="evidence" value="ECO:0007669"/>
    <property type="project" value="UniProtKB-KW"/>
</dbReference>
<dbReference type="GO" id="GO:0050661">
    <property type="term" value="F:NADP binding"/>
    <property type="evidence" value="ECO:0007669"/>
    <property type="project" value="InterPro"/>
</dbReference>
<dbReference type="PANTHER" id="PTHR43539:SF78">
    <property type="entry name" value="FLAVIN-CONTAINING MONOOXYGENASE"/>
    <property type="match status" value="1"/>
</dbReference>
<dbReference type="EMBL" id="FLQR01000001">
    <property type="protein sequence ID" value="SBS70217.1"/>
    <property type="molecule type" value="Genomic_DNA"/>
</dbReference>
<evidence type="ECO:0000313" key="2">
    <source>
        <dbReference type="EMBL" id="SBS70217.1"/>
    </source>
</evidence>
<accession>A0A1Y5NUW3</accession>
<dbReference type="Pfam" id="PF13738">
    <property type="entry name" value="Pyr_redox_3"/>
    <property type="match status" value="1"/>
</dbReference>